<evidence type="ECO:0000313" key="1">
    <source>
        <dbReference type="EMBL" id="UYF73867.1"/>
    </source>
</evidence>
<sequence>MTDLVLLNADEIQAASYDSFNAIDLKGFQTMQGADEPRFTVPMGLMVFYWESALYQSASNLSDSYNGGFWKTENGFFELQTDESFVLENGWGNTYEVTATEFSMIANLYALSHLAMATYESKPAINRRAVFFSDYIKQLMDKNRGILNTNAIYSMID</sequence>
<dbReference type="AlphaFoldDB" id="A0AA46NP17"/>
<name>A0AA46NP17_9GAMM</name>
<dbReference type="Proteomes" id="UP001164064">
    <property type="component" value="Plasmid pRIVM_C010559_3"/>
</dbReference>
<gene>
    <name evidence="1" type="ORF">LSO60_18805</name>
</gene>
<keyword evidence="1" id="KW-0614">Plasmid</keyword>
<dbReference type="RefSeq" id="WP_263513461.1">
    <property type="nucleotide sequence ID" value="NZ_CP089054.1"/>
</dbReference>
<geneLocation type="plasmid" evidence="1 2">
    <name>pRIVM_C010559_3</name>
</geneLocation>
<dbReference type="InterPro" id="IPR042297">
    <property type="entry name" value="Antirestriction_sf"/>
</dbReference>
<evidence type="ECO:0000313" key="2">
    <source>
        <dbReference type="Proteomes" id="UP001164064"/>
    </source>
</evidence>
<dbReference type="Gene3D" id="3.30.70.3580">
    <property type="entry name" value="Antirestriction protein"/>
    <property type="match status" value="1"/>
</dbReference>
<accession>A0AA46NP17</accession>
<reference evidence="1" key="1">
    <citation type="journal article" date="2022" name="J Glob Antimicrob Resist">
        <title>Comparative analysis of IMP-4- and OXA-58-containing plasmids of three carbapenemase-producing Acinetobacter ursingii strains in the Netherlands.</title>
        <authorList>
            <person name="Hendrickx A.P.A."/>
            <person name="Schade R.P."/>
            <person name="Landman F."/>
            <person name="Bosch T."/>
            <person name="Schouls L.M."/>
            <person name="van Dijk K."/>
        </authorList>
    </citation>
    <scope>NUCLEOTIDE SEQUENCE</scope>
    <source>
        <strain evidence="1">RIVM_C010559</strain>
    </source>
</reference>
<dbReference type="EMBL" id="CP089054">
    <property type="protein sequence ID" value="UYF73867.1"/>
    <property type="molecule type" value="Genomic_DNA"/>
</dbReference>
<organism evidence="1 2">
    <name type="scientific">Acinetobacter ursingii</name>
    <dbReference type="NCBI Taxonomy" id="108980"/>
    <lineage>
        <taxon>Bacteria</taxon>
        <taxon>Pseudomonadati</taxon>
        <taxon>Pseudomonadota</taxon>
        <taxon>Gammaproteobacteria</taxon>
        <taxon>Moraxellales</taxon>
        <taxon>Moraxellaceae</taxon>
        <taxon>Acinetobacter</taxon>
    </lineage>
</organism>
<protein>
    <submittedName>
        <fullName evidence="1">Antirestriction protein</fullName>
    </submittedName>
</protein>
<proteinExistence type="predicted"/>